<feature type="compositionally biased region" description="Low complexity" evidence="1">
    <location>
        <begin position="1"/>
        <end position="15"/>
    </location>
</feature>
<evidence type="ECO:0000313" key="2">
    <source>
        <dbReference type="EMBL" id="MPC75404.1"/>
    </source>
</evidence>
<comment type="caution">
    <text evidence="2">The sequence shown here is derived from an EMBL/GenBank/DDBJ whole genome shotgun (WGS) entry which is preliminary data.</text>
</comment>
<evidence type="ECO:0000313" key="3">
    <source>
        <dbReference type="Proteomes" id="UP000324222"/>
    </source>
</evidence>
<dbReference type="EMBL" id="VSRR010041050">
    <property type="protein sequence ID" value="MPC75404.1"/>
    <property type="molecule type" value="Genomic_DNA"/>
</dbReference>
<feature type="region of interest" description="Disordered" evidence="1">
    <location>
        <begin position="1"/>
        <end position="36"/>
    </location>
</feature>
<feature type="compositionally biased region" description="Polar residues" evidence="1">
    <location>
        <begin position="23"/>
        <end position="32"/>
    </location>
</feature>
<gene>
    <name evidence="2" type="ORF">E2C01_069791</name>
</gene>
<evidence type="ECO:0000256" key="1">
    <source>
        <dbReference type="SAM" id="MobiDB-lite"/>
    </source>
</evidence>
<reference evidence="2 3" key="1">
    <citation type="submission" date="2019-05" db="EMBL/GenBank/DDBJ databases">
        <title>Another draft genome of Portunus trituberculatus and its Hox gene families provides insights of decapod evolution.</title>
        <authorList>
            <person name="Jeong J.-H."/>
            <person name="Song I."/>
            <person name="Kim S."/>
            <person name="Choi T."/>
            <person name="Kim D."/>
            <person name="Ryu S."/>
            <person name="Kim W."/>
        </authorList>
    </citation>
    <scope>NUCLEOTIDE SEQUENCE [LARGE SCALE GENOMIC DNA]</scope>
    <source>
        <tissue evidence="2">Muscle</tissue>
    </source>
</reference>
<accession>A0A5B7I3Q4</accession>
<dbReference type="AlphaFoldDB" id="A0A5B7I3Q4"/>
<proteinExistence type="predicted"/>
<keyword evidence="3" id="KW-1185">Reference proteome</keyword>
<protein>
    <submittedName>
        <fullName evidence="2">Uncharacterized protein</fullName>
    </submittedName>
</protein>
<organism evidence="2 3">
    <name type="scientific">Portunus trituberculatus</name>
    <name type="common">Swimming crab</name>
    <name type="synonym">Neptunus trituberculatus</name>
    <dbReference type="NCBI Taxonomy" id="210409"/>
    <lineage>
        <taxon>Eukaryota</taxon>
        <taxon>Metazoa</taxon>
        <taxon>Ecdysozoa</taxon>
        <taxon>Arthropoda</taxon>
        <taxon>Crustacea</taxon>
        <taxon>Multicrustacea</taxon>
        <taxon>Malacostraca</taxon>
        <taxon>Eumalacostraca</taxon>
        <taxon>Eucarida</taxon>
        <taxon>Decapoda</taxon>
        <taxon>Pleocyemata</taxon>
        <taxon>Brachyura</taxon>
        <taxon>Eubrachyura</taxon>
        <taxon>Portunoidea</taxon>
        <taxon>Portunidae</taxon>
        <taxon>Portuninae</taxon>
        <taxon>Portunus</taxon>
    </lineage>
</organism>
<dbReference type="Proteomes" id="UP000324222">
    <property type="component" value="Unassembled WGS sequence"/>
</dbReference>
<name>A0A5B7I3Q4_PORTR</name>
<sequence length="141" mass="15698">MGPASSASESKSPEASYRKRRCSSPTPAQTVSPEPDQGYLMAALQTLMEQMPRLIQYVNGLKTQMQHHHNERSLLSDHFALEMTLPVQSSTAVPSKHLIVPQSRMASLVAHMVAWYFAVKGSFANAEALYDGLLQHSWSWI</sequence>